<name>A0ACB5REU3_9CLOT</name>
<evidence type="ECO:0000313" key="1">
    <source>
        <dbReference type="EMBL" id="GKX67610.1"/>
    </source>
</evidence>
<dbReference type="EMBL" id="BROD01000001">
    <property type="protein sequence ID" value="GKX67610.1"/>
    <property type="molecule type" value="Genomic_DNA"/>
</dbReference>
<keyword evidence="2" id="KW-1185">Reference proteome</keyword>
<comment type="caution">
    <text evidence="1">The sequence shown here is derived from an EMBL/GenBank/DDBJ whole genome shotgun (WGS) entry which is preliminary data.</text>
</comment>
<proteinExistence type="predicted"/>
<sequence length="494" mass="57035">MSSEEKKVEISQNNTELIDVILDKEKCKMLEKQLNRILNGIPDVIKVYNNDYTISFFNEAGYKFYNTNLEEVKDKKCYEILGRTEKCLDCSFEAAVQTKDMISKERYIPELNKFMDVSCNAVIGEDGEPLYIVERLRDITEKRVLQKVLEEREETYKQAIKSIPDPVIIIVDNIIVLGNLEACKLFNLSYDKIIGSNIYKHFQEKYLKSLHKRYRNILLQKKIKDISEYEFILSDNKVAILQISHSYISYKGKPAIIAIIRDVTEIKKELNKAAEIQRKTIQKEFPAEGIVDIKTVYVPADIVSGDFYRIYKVSETLIVGILVDVRGKGISAALSISAFDVLCFQEIAVTNEPMEIVKNLNKKLIDYYEENYIAVCCFSIDFSKKQLKVVGAGINQFIFQREKVEEKIVEGTFLGMFENSEFAQQIISLQKGDRIYFFTDGLDFILDEDKVIQTYMEDASALEFKNYIEEFLNDTILDVGKLKDDSTMILIEVL</sequence>
<evidence type="ECO:0000313" key="2">
    <source>
        <dbReference type="Proteomes" id="UP001058074"/>
    </source>
</evidence>
<organism evidence="1 2">
    <name type="scientific">Inconstantimicrobium mannanitabidum</name>
    <dbReference type="NCBI Taxonomy" id="1604901"/>
    <lineage>
        <taxon>Bacteria</taxon>
        <taxon>Bacillati</taxon>
        <taxon>Bacillota</taxon>
        <taxon>Clostridia</taxon>
        <taxon>Eubacteriales</taxon>
        <taxon>Clostridiaceae</taxon>
        <taxon>Inconstantimicrobium</taxon>
    </lineage>
</organism>
<protein>
    <submittedName>
        <fullName evidence="1">Uncharacterized protein</fullName>
    </submittedName>
</protein>
<reference evidence="1" key="1">
    <citation type="journal article" date="2025" name="Int. J. Syst. Evol. Microbiol.">
        <title>Inconstantimicrobium mannanitabidum sp. nov., a novel member of the family Clostridiaceae isolated from anoxic soil under the treatment of reductive soil disinfestation.</title>
        <authorList>
            <person name="Ueki A."/>
            <person name="Tonouchi A."/>
            <person name="Honma S."/>
            <person name="Kaku N."/>
            <person name="Ueki K."/>
        </authorList>
    </citation>
    <scope>NUCLEOTIDE SEQUENCE</scope>
    <source>
        <strain evidence="1">TW13</strain>
    </source>
</reference>
<dbReference type="Proteomes" id="UP001058074">
    <property type="component" value="Unassembled WGS sequence"/>
</dbReference>
<accession>A0ACB5REU3</accession>
<gene>
    <name evidence="1" type="ORF">rsdtw13_28680</name>
</gene>